<dbReference type="AlphaFoldDB" id="A0A938B3D6"/>
<proteinExistence type="predicted"/>
<reference evidence="1" key="1">
    <citation type="submission" date="2019-03" db="EMBL/GenBank/DDBJ databases">
        <title>Lake Tanganyika Metagenome-Assembled Genomes (MAGs).</title>
        <authorList>
            <person name="Tran P."/>
        </authorList>
    </citation>
    <scope>NUCLEOTIDE SEQUENCE</scope>
    <source>
        <strain evidence="1">K_DeepCast_65m_m2_066</strain>
    </source>
</reference>
<protein>
    <submittedName>
        <fullName evidence="1">Uncharacterized protein</fullName>
    </submittedName>
</protein>
<organism evidence="1 2">
    <name type="scientific">Tectimicrobiota bacterium</name>
    <dbReference type="NCBI Taxonomy" id="2528274"/>
    <lineage>
        <taxon>Bacteria</taxon>
        <taxon>Pseudomonadati</taxon>
        <taxon>Nitrospinota/Tectimicrobiota group</taxon>
        <taxon>Candidatus Tectimicrobiota</taxon>
    </lineage>
</organism>
<dbReference type="EMBL" id="VGLS01000177">
    <property type="protein sequence ID" value="MBM3223650.1"/>
    <property type="molecule type" value="Genomic_DNA"/>
</dbReference>
<accession>A0A938B3D6</accession>
<evidence type="ECO:0000313" key="1">
    <source>
        <dbReference type="EMBL" id="MBM3223650.1"/>
    </source>
</evidence>
<evidence type="ECO:0000313" key="2">
    <source>
        <dbReference type="Proteomes" id="UP000712673"/>
    </source>
</evidence>
<dbReference type="Proteomes" id="UP000712673">
    <property type="component" value="Unassembled WGS sequence"/>
</dbReference>
<gene>
    <name evidence="1" type="ORF">FJZ47_07615</name>
</gene>
<feature type="non-terminal residue" evidence="1">
    <location>
        <position position="176"/>
    </location>
</feature>
<name>A0A938B3D6_UNCTE</name>
<sequence>MWNPPIALTLEEQPRAARTRKARTCFVLRRERCPARLDTALQRTLAQRSRPTSTGKAPVAVGLGALALRLQASGHGGDREAVELTSMDTRGQRVLDGLGTAQPPCSQGTRCHVRLRRMAPNLDKTRLDRTVPLAAPPGGFGARPVRAALEATPRCGARRVEAPLHWLGHALCKAVG</sequence>
<comment type="caution">
    <text evidence="1">The sequence shown here is derived from an EMBL/GenBank/DDBJ whole genome shotgun (WGS) entry which is preliminary data.</text>
</comment>